<accession>A9WTU9</accession>
<evidence type="ECO:0000256" key="5">
    <source>
        <dbReference type="ARBA" id="ARBA00023136"/>
    </source>
</evidence>
<gene>
    <name evidence="7" type="primary">crgA</name>
    <name evidence="9" type="ordered locus">RSal33209_2897</name>
</gene>
<evidence type="ECO:0000256" key="2">
    <source>
        <dbReference type="ARBA" id="ARBA00022618"/>
    </source>
</evidence>
<evidence type="ECO:0000256" key="8">
    <source>
        <dbReference type="SAM" id="MobiDB-lite"/>
    </source>
</evidence>
<dbReference type="KEGG" id="rsa:RSal33209_2897"/>
<dbReference type="eggNOG" id="ENOG5032ZHR">
    <property type="taxonomic scope" value="Bacteria"/>
</dbReference>
<feature type="region of interest" description="Disordered" evidence="8">
    <location>
        <begin position="29"/>
        <end position="55"/>
    </location>
</feature>
<dbReference type="STRING" id="288705.RSal33209_2897"/>
<keyword evidence="1 7" id="KW-1003">Cell membrane</keyword>
<evidence type="ECO:0000313" key="10">
    <source>
        <dbReference type="Proteomes" id="UP000002007"/>
    </source>
</evidence>
<evidence type="ECO:0000256" key="6">
    <source>
        <dbReference type="ARBA" id="ARBA00023306"/>
    </source>
</evidence>
<dbReference type="EMBL" id="CP000910">
    <property type="protein sequence ID" value="ABY24620.1"/>
    <property type="molecule type" value="Genomic_DNA"/>
</dbReference>
<evidence type="ECO:0000256" key="4">
    <source>
        <dbReference type="ARBA" id="ARBA00022989"/>
    </source>
</evidence>
<keyword evidence="4 7" id="KW-1133">Transmembrane helix</keyword>
<dbReference type="HOGENOM" id="CLU_149126_1_1_11"/>
<organism evidence="9 10">
    <name type="scientific">Renibacterium salmoninarum (strain ATCC 33209 / DSM 20767 / JCM 11484 / NBRC 15589 / NCIMB 2235)</name>
    <dbReference type="NCBI Taxonomy" id="288705"/>
    <lineage>
        <taxon>Bacteria</taxon>
        <taxon>Bacillati</taxon>
        <taxon>Actinomycetota</taxon>
        <taxon>Actinomycetes</taxon>
        <taxon>Micrococcales</taxon>
        <taxon>Micrococcaceae</taxon>
        <taxon>Renibacterium</taxon>
    </lineage>
</organism>
<protein>
    <recommendedName>
        <fullName evidence="7">Cell division protein CrgA</fullName>
    </recommendedName>
</protein>
<evidence type="ECO:0000256" key="1">
    <source>
        <dbReference type="ARBA" id="ARBA00022475"/>
    </source>
</evidence>
<dbReference type="InterPro" id="IPR009619">
    <property type="entry name" value="CrgA"/>
</dbReference>
<keyword evidence="5 7" id="KW-0472">Membrane</keyword>
<comment type="subcellular location">
    <subcellularLocation>
        <location evidence="7">Cell membrane</location>
        <topology evidence="7">Multi-pass membrane protein</topology>
    </subcellularLocation>
</comment>
<name>A9WTU9_RENSM</name>
<keyword evidence="3 7" id="KW-0812">Transmembrane</keyword>
<keyword evidence="10" id="KW-1185">Reference proteome</keyword>
<comment type="function">
    <text evidence="7">Involved in cell division.</text>
</comment>
<sequence>MDRQLLSFSRIPSVGERHIPVRWSKPFTCQGEPVPESKSRRRPARSQQAEGASKAVKPNPIWFKPVMFGLMVIGLLWIIVFYITSNTGLVLPIPSVGAWNIAIGFGIAIVGFLMTTRWRS</sequence>
<dbReference type="HAMAP" id="MF_00631">
    <property type="entry name" value="CrgA"/>
    <property type="match status" value="1"/>
</dbReference>
<dbReference type="Proteomes" id="UP000002007">
    <property type="component" value="Chromosome"/>
</dbReference>
<dbReference type="GO" id="GO:0005886">
    <property type="term" value="C:plasma membrane"/>
    <property type="evidence" value="ECO:0007669"/>
    <property type="project" value="UniProtKB-SubCell"/>
</dbReference>
<keyword evidence="6 7" id="KW-0131">Cell cycle</keyword>
<dbReference type="GO" id="GO:0051301">
    <property type="term" value="P:cell division"/>
    <property type="evidence" value="ECO:0007669"/>
    <property type="project" value="UniProtKB-UniRule"/>
</dbReference>
<evidence type="ECO:0000256" key="7">
    <source>
        <dbReference type="HAMAP-Rule" id="MF_00631"/>
    </source>
</evidence>
<reference evidence="10" key="1">
    <citation type="journal article" date="2008" name="J. Bacteriol.">
        <title>Genome sequence of the fish pathogen Renibacterium salmoninarum suggests reductive evolution away from an environmental Arthrobacter ancestor.</title>
        <authorList>
            <person name="Wiens G.D."/>
            <person name="Rockey D.D."/>
            <person name="Wu Z."/>
            <person name="Chang J."/>
            <person name="Levy R."/>
            <person name="Crane S."/>
            <person name="Chen D.S."/>
            <person name="Capri G.R."/>
            <person name="Burnett J.R."/>
            <person name="Sudheesh P.S."/>
            <person name="Schipma M.J."/>
            <person name="Burd H."/>
            <person name="Bhattacharyya A."/>
            <person name="Rhodes L.D."/>
            <person name="Kaul R."/>
            <person name="Strom M.S."/>
        </authorList>
    </citation>
    <scope>NUCLEOTIDE SEQUENCE [LARGE SCALE GENOMIC DNA]</scope>
    <source>
        <strain evidence="10">ATCC 33209 / DSM 20767 / JCM 11484 / NBRC 15589 / NCIMB 2235</strain>
    </source>
</reference>
<evidence type="ECO:0000256" key="3">
    <source>
        <dbReference type="ARBA" id="ARBA00022692"/>
    </source>
</evidence>
<comment type="similarity">
    <text evidence="7">Belongs to the CrgA family.</text>
</comment>
<feature type="transmembrane region" description="Helical" evidence="7">
    <location>
        <begin position="61"/>
        <end position="84"/>
    </location>
</feature>
<evidence type="ECO:0000313" key="9">
    <source>
        <dbReference type="EMBL" id="ABY24620.1"/>
    </source>
</evidence>
<keyword evidence="2 7" id="KW-0132">Cell division</keyword>
<dbReference type="AlphaFoldDB" id="A9WTU9"/>
<dbReference type="Pfam" id="PF06781">
    <property type="entry name" value="CrgA"/>
    <property type="match status" value="1"/>
</dbReference>
<proteinExistence type="inferred from homology"/>
<feature type="transmembrane region" description="Helical" evidence="7">
    <location>
        <begin position="96"/>
        <end position="115"/>
    </location>
</feature>